<dbReference type="AlphaFoldDB" id="A0A067DBZ6"/>
<dbReference type="Gene3D" id="3.40.50.1820">
    <property type="entry name" value="alpha/beta hydrolase"/>
    <property type="match status" value="1"/>
</dbReference>
<name>A0A067DBZ6_CITSI</name>
<evidence type="ECO:0000313" key="1">
    <source>
        <dbReference type="EMBL" id="KDO39075.1"/>
    </source>
</evidence>
<organism evidence="1 2">
    <name type="scientific">Citrus sinensis</name>
    <name type="common">Sweet orange</name>
    <name type="synonym">Citrus aurantium var. sinensis</name>
    <dbReference type="NCBI Taxonomy" id="2711"/>
    <lineage>
        <taxon>Eukaryota</taxon>
        <taxon>Viridiplantae</taxon>
        <taxon>Streptophyta</taxon>
        <taxon>Embryophyta</taxon>
        <taxon>Tracheophyta</taxon>
        <taxon>Spermatophyta</taxon>
        <taxon>Magnoliopsida</taxon>
        <taxon>eudicotyledons</taxon>
        <taxon>Gunneridae</taxon>
        <taxon>Pentapetalae</taxon>
        <taxon>rosids</taxon>
        <taxon>malvids</taxon>
        <taxon>Sapindales</taxon>
        <taxon>Rutaceae</taxon>
        <taxon>Aurantioideae</taxon>
        <taxon>Citrus</taxon>
    </lineage>
</organism>
<keyword evidence="2" id="KW-1185">Reference proteome</keyword>
<dbReference type="Proteomes" id="UP000027120">
    <property type="component" value="Unassembled WGS sequence"/>
</dbReference>
<dbReference type="InterPro" id="IPR029058">
    <property type="entry name" value="AB_hydrolase_fold"/>
</dbReference>
<sequence length="104" mass="11492">HTYFWGKEHVGDETTDAEKRASIEKIWRAACPSISGCDDPLINPFVGSSLASLGCKRKLKESGWGGEAEIVESKGELHIFYLLNPTCDSAVAMRKKIASFFNEI</sequence>
<evidence type="ECO:0008006" key="3">
    <source>
        <dbReference type="Google" id="ProtNLM"/>
    </source>
</evidence>
<accession>A0A067DBZ6</accession>
<evidence type="ECO:0000313" key="2">
    <source>
        <dbReference type="Proteomes" id="UP000027120"/>
    </source>
</evidence>
<dbReference type="EMBL" id="KK787002">
    <property type="protein sequence ID" value="KDO39075.1"/>
    <property type="molecule type" value="Genomic_DNA"/>
</dbReference>
<reference evidence="1 2" key="1">
    <citation type="submission" date="2014-04" db="EMBL/GenBank/DDBJ databases">
        <authorList>
            <consortium name="International Citrus Genome Consortium"/>
            <person name="Gmitter F."/>
            <person name="Chen C."/>
            <person name="Farmerie W."/>
            <person name="Harkins T."/>
            <person name="Desany B."/>
            <person name="Mohiuddin M."/>
            <person name="Kodira C."/>
            <person name="Borodovsky M."/>
            <person name="Lomsadze A."/>
            <person name="Burns P."/>
            <person name="Jenkins J."/>
            <person name="Prochnik S."/>
            <person name="Shu S."/>
            <person name="Chapman J."/>
            <person name="Pitluck S."/>
            <person name="Schmutz J."/>
            <person name="Rokhsar D."/>
        </authorList>
    </citation>
    <scope>NUCLEOTIDE SEQUENCE</scope>
</reference>
<feature type="non-terminal residue" evidence="1">
    <location>
        <position position="1"/>
    </location>
</feature>
<protein>
    <recommendedName>
        <fullName evidence="3">Alpha/beta hydrolase fold-3 domain-containing protein</fullName>
    </recommendedName>
</protein>
<dbReference type="SMR" id="A0A067DBZ6"/>
<gene>
    <name evidence="1" type="ORF">CISIN_1g038684mg</name>
</gene>
<proteinExistence type="predicted"/>
<dbReference type="STRING" id="2711.A0A067DBZ6"/>